<dbReference type="GO" id="GO:0016787">
    <property type="term" value="F:hydrolase activity"/>
    <property type="evidence" value="ECO:0007669"/>
    <property type="project" value="UniProtKB-KW"/>
</dbReference>
<dbReference type="GO" id="GO:0016740">
    <property type="term" value="F:transferase activity"/>
    <property type="evidence" value="ECO:0007669"/>
    <property type="project" value="UniProtKB-KW"/>
</dbReference>
<keyword evidence="2" id="KW-0808">Transferase</keyword>
<dbReference type="PANTHER" id="PTHR43199:SF1">
    <property type="entry name" value="GLUTATHIONE HYDROLASE PROENZYME"/>
    <property type="match status" value="1"/>
</dbReference>
<dbReference type="Gene3D" id="3.60.20.40">
    <property type="match status" value="1"/>
</dbReference>
<dbReference type="SUPFAM" id="SSF56235">
    <property type="entry name" value="N-terminal nucleophile aminohydrolases (Ntn hydrolases)"/>
    <property type="match status" value="1"/>
</dbReference>
<dbReference type="InterPro" id="IPR043138">
    <property type="entry name" value="GGT_lsub"/>
</dbReference>
<dbReference type="AlphaFoldDB" id="A0A1H7NAV6"/>
<keyword evidence="6" id="KW-1185">Reference proteome</keyword>
<evidence type="ECO:0000313" key="6">
    <source>
        <dbReference type="Proteomes" id="UP000199256"/>
    </source>
</evidence>
<name>A0A1H7NAV6_9GAMM</name>
<comment type="similarity">
    <text evidence="1">Belongs to the gamma-glutamyltransferase family.</text>
</comment>
<reference evidence="6" key="1">
    <citation type="submission" date="2016-10" db="EMBL/GenBank/DDBJ databases">
        <authorList>
            <person name="Varghese N."/>
            <person name="Submissions S."/>
        </authorList>
    </citation>
    <scope>NUCLEOTIDE SEQUENCE [LARGE SCALE GENOMIC DNA]</scope>
    <source>
        <strain evidence="6">DSM 241</strain>
    </source>
</reference>
<organism evidence="5 6">
    <name type="scientific">Ectothiorhodospira marina</name>
    <dbReference type="NCBI Taxonomy" id="1396821"/>
    <lineage>
        <taxon>Bacteria</taxon>
        <taxon>Pseudomonadati</taxon>
        <taxon>Pseudomonadota</taxon>
        <taxon>Gammaproteobacteria</taxon>
        <taxon>Chromatiales</taxon>
        <taxon>Ectothiorhodospiraceae</taxon>
        <taxon>Ectothiorhodospira</taxon>
    </lineage>
</organism>
<proteinExistence type="inferred from homology"/>
<dbReference type="PRINTS" id="PR01210">
    <property type="entry name" value="GGTRANSPTASE"/>
</dbReference>
<dbReference type="InterPro" id="IPR029055">
    <property type="entry name" value="Ntn_hydrolases_N"/>
</dbReference>
<dbReference type="STRING" id="1396821.SAMN05444515_11155"/>
<evidence type="ECO:0000313" key="5">
    <source>
        <dbReference type="EMBL" id="SEL20098.1"/>
    </source>
</evidence>
<dbReference type="Gene3D" id="1.10.246.130">
    <property type="match status" value="1"/>
</dbReference>
<dbReference type="OrthoDB" id="5297205at2"/>
<dbReference type="InterPro" id="IPR051792">
    <property type="entry name" value="GGT_bact"/>
</dbReference>
<evidence type="ECO:0000256" key="3">
    <source>
        <dbReference type="ARBA" id="ARBA00022801"/>
    </source>
</evidence>
<evidence type="ECO:0000256" key="2">
    <source>
        <dbReference type="ARBA" id="ARBA00022679"/>
    </source>
</evidence>
<dbReference type="PANTHER" id="PTHR43199">
    <property type="entry name" value="GLUTATHIONE HYDROLASE"/>
    <property type="match status" value="1"/>
</dbReference>
<accession>A0A1H7NAV6</accession>
<gene>
    <name evidence="5" type="ORF">SAMN05444515_11155</name>
</gene>
<dbReference type="InterPro" id="IPR043137">
    <property type="entry name" value="GGT_ssub_C"/>
</dbReference>
<dbReference type="EMBL" id="FOAA01000011">
    <property type="protein sequence ID" value="SEL20098.1"/>
    <property type="molecule type" value="Genomic_DNA"/>
</dbReference>
<sequence>MRGVIAAGHPDTVEAGAMILEAGGNAFDATVAAVFAACVAEPVLASLGGGGFLVGQEGEGEPLALDCFVQTPRQRRPLEELDFHPITADFGTTTQDFHIGLGSMATPGLVAGLFALHGRYGRLPMTEVLAPAVQLAREGVELNPLQEYIFSIVAPIYVATPGARDLFTSDGAAMLRSGDRYRNPDLSDLLDNLGREGPDLFYRGDVAHQIHEASREQGGHLHRDDMAAYRPVWRDPIARMYRGVDLLINPPPSSGGLLLAFALHLLEAQDPATALPGSLSHVERLSRVMELTERLRADWSGPLDETLLAPESLQAYASQLTGLPPAHRGTTHVSVLDASGNAAAMSLSNGEGSGWVVPHTGVMMNNMLGEQDLNPGGFHRWPTDSRMTSMMAPTVARWPDGRLLALGSGGSNRLRNAILQVLVHCIDHDLPLASAVSAPRVHYEAGLLNLEGGLAPSVCQALMEGGRSCQVWQDLNLFFGGAHCVERHEGGFRGAGDPRRGGVCRVI</sequence>
<dbReference type="Proteomes" id="UP000199256">
    <property type="component" value="Unassembled WGS sequence"/>
</dbReference>
<keyword evidence="3 5" id="KW-0378">Hydrolase</keyword>
<protein>
    <submittedName>
        <fullName evidence="5">Gamma-glutamyltranspeptidase / glutathione hydrolase</fullName>
    </submittedName>
</protein>
<keyword evidence="4" id="KW-0865">Zymogen</keyword>
<evidence type="ECO:0000256" key="1">
    <source>
        <dbReference type="ARBA" id="ARBA00009381"/>
    </source>
</evidence>
<dbReference type="Pfam" id="PF01019">
    <property type="entry name" value="G_glu_transpept"/>
    <property type="match status" value="1"/>
</dbReference>
<evidence type="ECO:0000256" key="4">
    <source>
        <dbReference type="ARBA" id="ARBA00023145"/>
    </source>
</evidence>
<dbReference type="RefSeq" id="WP_090254064.1">
    <property type="nucleotide sequence ID" value="NZ_FOAA01000011.1"/>
</dbReference>